<dbReference type="Proteomes" id="UP001224781">
    <property type="component" value="Unassembled WGS sequence"/>
</dbReference>
<reference evidence="1 2" key="1">
    <citation type="submission" date="2023-07" db="EMBL/GenBank/DDBJ databases">
        <title>Functional and genomic diversity of the sorghum phyllosphere microbiome.</title>
        <authorList>
            <person name="Shade A."/>
        </authorList>
    </citation>
    <scope>NUCLEOTIDE SEQUENCE [LARGE SCALE GENOMIC DNA]</scope>
    <source>
        <strain evidence="1 2">SORGH_AS_1126</strain>
    </source>
</reference>
<comment type="caution">
    <text evidence="1">The sequence shown here is derived from an EMBL/GenBank/DDBJ whole genome shotgun (WGS) entry which is preliminary data.</text>
</comment>
<protein>
    <submittedName>
        <fullName evidence="1">Outer membrane autotransporter protein</fullName>
    </submittedName>
</protein>
<accession>A0ABU0UGS2</accession>
<proteinExistence type="predicted"/>
<organism evidence="1 2">
    <name type="scientific">Agrobacterium larrymoorei</name>
    <dbReference type="NCBI Taxonomy" id="160699"/>
    <lineage>
        <taxon>Bacteria</taxon>
        <taxon>Pseudomonadati</taxon>
        <taxon>Pseudomonadota</taxon>
        <taxon>Alphaproteobacteria</taxon>
        <taxon>Hyphomicrobiales</taxon>
        <taxon>Rhizobiaceae</taxon>
        <taxon>Rhizobium/Agrobacterium group</taxon>
        <taxon>Agrobacterium</taxon>
    </lineage>
</organism>
<sequence length="47" mass="5253">MRRGTGYIASLQHDWAVKPQAQLSYAIANLRYQIVDGTNVTVSDTRS</sequence>
<dbReference type="NCBIfam" id="TIGR01414">
    <property type="entry name" value="autotrans_barl"/>
    <property type="match status" value="1"/>
</dbReference>
<evidence type="ECO:0000313" key="1">
    <source>
        <dbReference type="EMBL" id="MDQ1184141.1"/>
    </source>
</evidence>
<evidence type="ECO:0000313" key="2">
    <source>
        <dbReference type="Proteomes" id="UP001224781"/>
    </source>
</evidence>
<dbReference type="RefSeq" id="WP_306929447.1">
    <property type="nucleotide sequence ID" value="NZ_JAUTBL010000001.1"/>
</dbReference>
<gene>
    <name evidence="1" type="ORF">QE408_001263</name>
</gene>
<name>A0ABU0UGS2_9HYPH</name>
<dbReference type="EMBL" id="JAUTBL010000001">
    <property type="protein sequence ID" value="MDQ1184141.1"/>
    <property type="molecule type" value="Genomic_DNA"/>
</dbReference>
<keyword evidence="2" id="KW-1185">Reference proteome</keyword>
<dbReference type="InterPro" id="IPR006315">
    <property type="entry name" value="OM_autotransptr_brl_dom"/>
</dbReference>